<evidence type="ECO:0000256" key="5">
    <source>
        <dbReference type="ARBA" id="ARBA00023163"/>
    </source>
</evidence>
<evidence type="ECO:0000313" key="7">
    <source>
        <dbReference type="EMBL" id="MET3613269.1"/>
    </source>
</evidence>
<dbReference type="EMBL" id="JBEPMB010000001">
    <property type="protein sequence ID" value="MET3613269.1"/>
    <property type="molecule type" value="Genomic_DNA"/>
</dbReference>
<dbReference type="PANTHER" id="PTHR35401:SF1">
    <property type="entry name" value="CYTOPLASMIC PROTEIN"/>
    <property type="match status" value="1"/>
</dbReference>
<keyword evidence="1" id="KW-0678">Repressor</keyword>
<comment type="similarity">
    <text evidence="6">Belongs to the TacA antitoxin family.</text>
</comment>
<keyword evidence="5" id="KW-0804">Transcription</keyword>
<gene>
    <name evidence="7" type="ORF">ABID16_001574</name>
</gene>
<dbReference type="Pfam" id="PF08681">
    <property type="entry name" value="TacA1"/>
    <property type="match status" value="1"/>
</dbReference>
<dbReference type="Gene3D" id="1.20.5.780">
    <property type="entry name" value="Single helix bin"/>
    <property type="match status" value="1"/>
</dbReference>
<keyword evidence="8" id="KW-1185">Reference proteome</keyword>
<protein>
    <submittedName>
        <fullName evidence="7">Uncharacterized protein (DUF1778 family)</fullName>
    </submittedName>
</protein>
<keyword evidence="2" id="KW-1277">Toxin-antitoxin system</keyword>
<evidence type="ECO:0000256" key="2">
    <source>
        <dbReference type="ARBA" id="ARBA00022649"/>
    </source>
</evidence>
<keyword evidence="3" id="KW-0805">Transcription regulation</keyword>
<evidence type="ECO:0000313" key="8">
    <source>
        <dbReference type="Proteomes" id="UP001549047"/>
    </source>
</evidence>
<name>A0ABV2J025_9HYPH</name>
<accession>A0ABV2J025</accession>
<dbReference type="Proteomes" id="UP001549047">
    <property type="component" value="Unassembled WGS sequence"/>
</dbReference>
<evidence type="ECO:0000256" key="6">
    <source>
        <dbReference type="ARBA" id="ARBA00049988"/>
    </source>
</evidence>
<dbReference type="InterPro" id="IPR014795">
    <property type="entry name" value="TacA_1-like"/>
</dbReference>
<dbReference type="InterPro" id="IPR010985">
    <property type="entry name" value="Ribbon_hlx_hlx"/>
</dbReference>
<evidence type="ECO:0000256" key="1">
    <source>
        <dbReference type="ARBA" id="ARBA00022491"/>
    </source>
</evidence>
<keyword evidence="4" id="KW-0238">DNA-binding</keyword>
<comment type="caution">
    <text evidence="7">The sequence shown here is derived from an EMBL/GenBank/DDBJ whole genome shotgun (WGS) entry which is preliminary data.</text>
</comment>
<evidence type="ECO:0000256" key="4">
    <source>
        <dbReference type="ARBA" id="ARBA00023125"/>
    </source>
</evidence>
<reference evidence="7 8" key="1">
    <citation type="submission" date="2024-06" db="EMBL/GenBank/DDBJ databases">
        <title>Genomic Encyclopedia of Type Strains, Phase IV (KMG-IV): sequencing the most valuable type-strain genomes for metagenomic binning, comparative biology and taxonomic classification.</title>
        <authorList>
            <person name="Goeker M."/>
        </authorList>
    </citation>
    <scope>NUCLEOTIDE SEQUENCE [LARGE SCALE GENOMIC DNA]</scope>
    <source>
        <strain evidence="7 8">DSM 29780</strain>
    </source>
</reference>
<dbReference type="SUPFAM" id="SSF47598">
    <property type="entry name" value="Ribbon-helix-helix"/>
    <property type="match status" value="1"/>
</dbReference>
<proteinExistence type="inferred from homology"/>
<dbReference type="RefSeq" id="WP_354555749.1">
    <property type="nucleotide sequence ID" value="NZ_JBEPMB010000001.1"/>
</dbReference>
<evidence type="ECO:0000256" key="3">
    <source>
        <dbReference type="ARBA" id="ARBA00023015"/>
    </source>
</evidence>
<dbReference type="PANTHER" id="PTHR35401">
    <property type="entry name" value="COPG FAMILY HELIX-TURN-HELIX PROTEIN-RELATED-RELATED"/>
    <property type="match status" value="1"/>
</dbReference>
<sequence>MALARKNETVTFRMEPATLETIQRAAGAAGKSLTAFVTEAAYAAARKELLDQRFVALDPEAFDAVEALLSEPARANAALEKLLGTHRDWID</sequence>
<organism evidence="7 8">
    <name type="scientific">Rhizobium aquaticum</name>
    <dbReference type="NCBI Taxonomy" id="1549636"/>
    <lineage>
        <taxon>Bacteria</taxon>
        <taxon>Pseudomonadati</taxon>
        <taxon>Pseudomonadota</taxon>
        <taxon>Alphaproteobacteria</taxon>
        <taxon>Hyphomicrobiales</taxon>
        <taxon>Rhizobiaceae</taxon>
        <taxon>Rhizobium/Agrobacterium group</taxon>
        <taxon>Rhizobium</taxon>
    </lineage>
</organism>